<name>A0A3S9AI04_ACIJO</name>
<dbReference type="RefSeq" id="WP_126035532.1">
    <property type="nucleotide sequence ID" value="NZ_CP022298.1"/>
</dbReference>
<protein>
    <submittedName>
        <fullName evidence="1">Uncharacterized protein</fullName>
    </submittedName>
</protein>
<dbReference type="AlphaFoldDB" id="A0A3S9AI04"/>
<reference evidence="1 2" key="1">
    <citation type="submission" date="2017-06" db="EMBL/GenBank/DDBJ databases">
        <title>Complete Genome Sequence of the Carbazole-Degrading Bacterium Acinetobacter johnsonii IC001.</title>
        <authorList>
            <person name="Vejarano F."/>
            <person name="Suzuki-Minakuchi C."/>
            <person name="Ohtsubo Y."/>
            <person name="Tsuda M."/>
            <person name="Okada K."/>
            <person name="Nojiri H."/>
        </authorList>
    </citation>
    <scope>NUCLEOTIDE SEQUENCE [LARGE SCALE GENOMIC DNA]</scope>
    <source>
        <strain evidence="1 2">IC001</strain>
    </source>
</reference>
<organism evidence="1 2">
    <name type="scientific">Acinetobacter johnsonii</name>
    <dbReference type="NCBI Taxonomy" id="40214"/>
    <lineage>
        <taxon>Bacteria</taxon>
        <taxon>Pseudomonadati</taxon>
        <taxon>Pseudomonadota</taxon>
        <taxon>Gammaproteobacteria</taxon>
        <taxon>Moraxellales</taxon>
        <taxon>Moraxellaceae</taxon>
        <taxon>Acinetobacter</taxon>
    </lineage>
</organism>
<sequence>MPNQINKTAQNFLENSQVIIESLEGTLLRLYVSYEQHDISDAKAKAMLSVCEMLASAALEDIESASAKTILDISMIVSRATGILYTLEELAHLNLAKGHTAAAINGLTLACSTLNELLETAVDYVMKGGSHNA</sequence>
<dbReference type="EMBL" id="CP022298">
    <property type="protein sequence ID" value="AZN63246.1"/>
    <property type="molecule type" value="Genomic_DNA"/>
</dbReference>
<dbReference type="Proteomes" id="UP000276980">
    <property type="component" value="Chromosome"/>
</dbReference>
<proteinExistence type="predicted"/>
<evidence type="ECO:0000313" key="2">
    <source>
        <dbReference type="Proteomes" id="UP000276980"/>
    </source>
</evidence>
<gene>
    <name evidence="1" type="ORF">CFH90_04050</name>
</gene>
<evidence type="ECO:0000313" key="1">
    <source>
        <dbReference type="EMBL" id="AZN63246.1"/>
    </source>
</evidence>
<accession>A0A3S9AI04</accession>